<reference evidence="1" key="1">
    <citation type="submission" date="2018-05" db="EMBL/GenBank/DDBJ databases">
        <authorList>
            <person name="Lanie J.A."/>
            <person name="Ng W.-L."/>
            <person name="Kazmierczak K.M."/>
            <person name="Andrzejewski T.M."/>
            <person name="Davidsen T.M."/>
            <person name="Wayne K.J."/>
            <person name="Tettelin H."/>
            <person name="Glass J.I."/>
            <person name="Rusch D."/>
            <person name="Podicherti R."/>
            <person name="Tsui H.-C.T."/>
            <person name="Winkler M.E."/>
        </authorList>
    </citation>
    <scope>NUCLEOTIDE SEQUENCE</scope>
</reference>
<dbReference type="EMBL" id="UINC01095101">
    <property type="protein sequence ID" value="SVC50906.1"/>
    <property type="molecule type" value="Genomic_DNA"/>
</dbReference>
<protein>
    <submittedName>
        <fullName evidence="1">Uncharacterized protein</fullName>
    </submittedName>
</protein>
<accession>A0A382MQA9</accession>
<name>A0A382MQA9_9ZZZZ</name>
<organism evidence="1">
    <name type="scientific">marine metagenome</name>
    <dbReference type="NCBI Taxonomy" id="408172"/>
    <lineage>
        <taxon>unclassified sequences</taxon>
        <taxon>metagenomes</taxon>
        <taxon>ecological metagenomes</taxon>
    </lineage>
</organism>
<proteinExistence type="predicted"/>
<sequence length="60" mass="7144">MNEKRDVLEMNDLWEREVYELQKSLQNSLIRQKNLVERIDELNSKVAILGGDPNQLELKF</sequence>
<evidence type="ECO:0000313" key="1">
    <source>
        <dbReference type="EMBL" id="SVC50906.1"/>
    </source>
</evidence>
<gene>
    <name evidence="1" type="ORF">METZ01_LOCUS303760</name>
</gene>
<dbReference type="AlphaFoldDB" id="A0A382MQA9"/>